<comment type="caution">
    <text evidence="3">The sequence shown here is derived from an EMBL/GenBank/DDBJ whole genome shotgun (WGS) entry which is preliminary data.</text>
</comment>
<keyword evidence="1" id="KW-0812">Transmembrane</keyword>
<protein>
    <submittedName>
        <fullName evidence="3">Uncharacterized protein</fullName>
    </submittedName>
</protein>
<reference evidence="3" key="1">
    <citation type="submission" date="2023-07" db="EMBL/GenBank/DDBJ databases">
        <authorList>
            <consortium name="AG Swart"/>
            <person name="Singh M."/>
            <person name="Singh A."/>
            <person name="Seah K."/>
            <person name="Emmerich C."/>
        </authorList>
    </citation>
    <scope>NUCLEOTIDE SEQUENCE</scope>
    <source>
        <strain evidence="3">DP1</strain>
    </source>
</reference>
<evidence type="ECO:0000256" key="1">
    <source>
        <dbReference type="SAM" id="Phobius"/>
    </source>
</evidence>
<name>A0AAD1XNQ8_EUPCR</name>
<keyword evidence="4" id="KW-1185">Reference proteome</keyword>
<proteinExistence type="predicted"/>
<dbReference type="EMBL" id="CAMPGE010017628">
    <property type="protein sequence ID" value="CAI2376095.1"/>
    <property type="molecule type" value="Genomic_DNA"/>
</dbReference>
<dbReference type="AlphaFoldDB" id="A0AAD1XNQ8"/>
<keyword evidence="2" id="KW-0732">Signal</keyword>
<organism evidence="3 4">
    <name type="scientific">Euplotes crassus</name>
    <dbReference type="NCBI Taxonomy" id="5936"/>
    <lineage>
        <taxon>Eukaryota</taxon>
        <taxon>Sar</taxon>
        <taxon>Alveolata</taxon>
        <taxon>Ciliophora</taxon>
        <taxon>Intramacronucleata</taxon>
        <taxon>Spirotrichea</taxon>
        <taxon>Hypotrichia</taxon>
        <taxon>Euplotida</taxon>
        <taxon>Euplotidae</taxon>
        <taxon>Moneuplotes</taxon>
    </lineage>
</organism>
<accession>A0AAD1XNQ8</accession>
<gene>
    <name evidence="3" type="ORF">ECRASSUSDP1_LOCUS17464</name>
</gene>
<dbReference type="Proteomes" id="UP001295684">
    <property type="component" value="Unassembled WGS sequence"/>
</dbReference>
<feature type="signal peptide" evidence="2">
    <location>
        <begin position="1"/>
        <end position="25"/>
    </location>
</feature>
<feature type="chain" id="PRO_5041936862" evidence="2">
    <location>
        <begin position="26"/>
        <end position="269"/>
    </location>
</feature>
<keyword evidence="1" id="KW-1133">Transmembrane helix</keyword>
<keyword evidence="1" id="KW-0472">Membrane</keyword>
<evidence type="ECO:0000313" key="3">
    <source>
        <dbReference type="EMBL" id="CAI2376095.1"/>
    </source>
</evidence>
<sequence length="269" mass="30656">MVLYDKRLLILALLSLSVLLPVIQANQVHEGKQGGCTGKDTIECKGYKMMNNLKKHSDKVISAFTAARNLASDFSNENWQIFKDQLYYLLPRKFRAGPDIFIEFVIYTISKSYQLVPKEKIDGMLQLAHELYFAKMNIIQKIIQYKGFNPFLDKDQNNCIRTLINELIMPPNYQYKTDTSACKSYKDTINSLLIPLANPPTTFKGLYKYGLVVTPVLLLVLIVVGVGLVWKEFKVFKDLKAQEPKVIELEPSDGEVSGGSYQTEEFFMA</sequence>
<feature type="transmembrane region" description="Helical" evidence="1">
    <location>
        <begin position="209"/>
        <end position="230"/>
    </location>
</feature>
<evidence type="ECO:0000256" key="2">
    <source>
        <dbReference type="SAM" id="SignalP"/>
    </source>
</evidence>
<evidence type="ECO:0000313" key="4">
    <source>
        <dbReference type="Proteomes" id="UP001295684"/>
    </source>
</evidence>